<dbReference type="Pfam" id="PF00501">
    <property type="entry name" value="AMP-binding"/>
    <property type="match status" value="1"/>
</dbReference>
<feature type="domain" description="AMP-binding enzyme C-terminal" evidence="2">
    <location>
        <begin position="498"/>
        <end position="572"/>
    </location>
</feature>
<proteinExistence type="predicted"/>
<dbReference type="PROSITE" id="PS00455">
    <property type="entry name" value="AMP_BINDING"/>
    <property type="match status" value="1"/>
</dbReference>
<dbReference type="AlphaFoldDB" id="A0A9X2T4M4"/>
<dbReference type="InterPro" id="IPR025110">
    <property type="entry name" value="AMP-bd_C"/>
</dbReference>
<dbReference type="Proteomes" id="UP001151088">
    <property type="component" value="Unassembled WGS sequence"/>
</dbReference>
<dbReference type="PANTHER" id="PTHR43767:SF1">
    <property type="entry name" value="NONRIBOSOMAL PEPTIDE SYNTHASE PES1 (EUROFUNG)-RELATED"/>
    <property type="match status" value="1"/>
</dbReference>
<gene>
    <name evidence="3" type="ORF">NVS89_05420</name>
</gene>
<sequence>MAGIEGGENAESLLDGSDHQRIFDAARLPFVALLRRHAHPLIDLSRLLSNNIRHDVLYCNTLSSHKAGKWPVHFELAAAPDPAGTDLPGDVDSFLGDFLRLAEADPDRRFAVFEGRETRFGDLERQSAAFAAWCRRHGFGEGSRIAAMMDTHPRYFALLLGIARIGAVWVPVNTRQRGEGLRFVLESAHVDLMVLDPSLVTCVDEVAPPDLARLVSTAEMGESLDTVLAGPIDGPIENADVAASDLFAICYTSGTTGRPKGVPVTHAMLRFAAEGALRVADLADDDVLLMWEPLHHIGGAQLLVVPLLRRVHLAMLPRFSARGFWEAARTAGATHIHYLGGVLQILLKQPPSAKDREHGVRIAWGGGCPADIWRAFEERYGVVIRECYGMTETSSIATVNAERVVGSIGRALPWFEVELHDPQTGAPAERGEIVIRPKRREAIFAGYIDEPEATARTLRDGALHTGDAGQWLPGGHLRFLGRQTDSVRVKGENVSAWEVERVVSAHPEVEDCAVIGVASDVGEADIKLFVQLRQPGTLEPGVLWQWLAPRLASFQMPRYIAFLDVFPRTASERIMKHQLDRSVDDCWSVPDRHIHP</sequence>
<dbReference type="InterPro" id="IPR050237">
    <property type="entry name" value="ATP-dep_AMP-bd_enzyme"/>
</dbReference>
<dbReference type="SUPFAM" id="SSF56801">
    <property type="entry name" value="Acetyl-CoA synthetase-like"/>
    <property type="match status" value="1"/>
</dbReference>
<dbReference type="PANTHER" id="PTHR43767">
    <property type="entry name" value="LONG-CHAIN-FATTY-ACID--COA LIGASE"/>
    <property type="match status" value="1"/>
</dbReference>
<dbReference type="InterPro" id="IPR042099">
    <property type="entry name" value="ANL_N_sf"/>
</dbReference>
<dbReference type="Gene3D" id="3.30.300.30">
    <property type="match status" value="1"/>
</dbReference>
<evidence type="ECO:0000259" key="2">
    <source>
        <dbReference type="Pfam" id="PF13193"/>
    </source>
</evidence>
<protein>
    <submittedName>
        <fullName evidence="3">AMP-binding protein</fullName>
    </submittedName>
</protein>
<dbReference type="RefSeq" id="WP_258731546.1">
    <property type="nucleotide sequence ID" value="NZ_JANTHZ010000002.1"/>
</dbReference>
<dbReference type="EMBL" id="JANTHZ010000002">
    <property type="protein sequence ID" value="MCS0494529.1"/>
    <property type="molecule type" value="Genomic_DNA"/>
</dbReference>
<reference evidence="3" key="1">
    <citation type="submission" date="2022-08" db="EMBL/GenBank/DDBJ databases">
        <authorList>
            <person name="Li F."/>
        </authorList>
    </citation>
    <scope>NUCLEOTIDE SEQUENCE</scope>
    <source>
        <strain evidence="3">MQZ15Z-1</strain>
    </source>
</reference>
<comment type="caution">
    <text evidence="3">The sequence shown here is derived from an EMBL/GenBank/DDBJ whole genome shotgun (WGS) entry which is preliminary data.</text>
</comment>
<feature type="domain" description="AMP-dependent synthetase/ligase" evidence="1">
    <location>
        <begin position="102"/>
        <end position="447"/>
    </location>
</feature>
<evidence type="ECO:0000313" key="3">
    <source>
        <dbReference type="EMBL" id="MCS0494529.1"/>
    </source>
</evidence>
<dbReference type="Gene3D" id="3.40.50.12780">
    <property type="entry name" value="N-terminal domain of ligase-like"/>
    <property type="match status" value="1"/>
</dbReference>
<dbReference type="InterPro" id="IPR045851">
    <property type="entry name" value="AMP-bd_C_sf"/>
</dbReference>
<accession>A0A9X2T4M4</accession>
<evidence type="ECO:0000313" key="4">
    <source>
        <dbReference type="Proteomes" id="UP001151088"/>
    </source>
</evidence>
<keyword evidence="4" id="KW-1185">Reference proteome</keyword>
<evidence type="ECO:0000259" key="1">
    <source>
        <dbReference type="Pfam" id="PF00501"/>
    </source>
</evidence>
<dbReference type="InterPro" id="IPR000873">
    <property type="entry name" value="AMP-dep_synth/lig_dom"/>
</dbReference>
<dbReference type="InterPro" id="IPR020845">
    <property type="entry name" value="AMP-binding_CS"/>
</dbReference>
<dbReference type="GO" id="GO:0016878">
    <property type="term" value="F:acid-thiol ligase activity"/>
    <property type="evidence" value="ECO:0007669"/>
    <property type="project" value="UniProtKB-ARBA"/>
</dbReference>
<organism evidence="3 4">
    <name type="scientific">Ancylobacter mangrovi</name>
    <dbReference type="NCBI Taxonomy" id="2972472"/>
    <lineage>
        <taxon>Bacteria</taxon>
        <taxon>Pseudomonadati</taxon>
        <taxon>Pseudomonadota</taxon>
        <taxon>Alphaproteobacteria</taxon>
        <taxon>Hyphomicrobiales</taxon>
        <taxon>Xanthobacteraceae</taxon>
        <taxon>Ancylobacter</taxon>
    </lineage>
</organism>
<name>A0A9X2T4M4_9HYPH</name>
<dbReference type="Pfam" id="PF13193">
    <property type="entry name" value="AMP-binding_C"/>
    <property type="match status" value="1"/>
</dbReference>